<reference evidence="2 3" key="1">
    <citation type="submission" date="2020-08" db="EMBL/GenBank/DDBJ databases">
        <title>The Agave Microbiome: Exploring the role of microbial communities in plant adaptations to desert environments.</title>
        <authorList>
            <person name="Partida-Martinez L.P."/>
        </authorList>
    </citation>
    <scope>NUCLEOTIDE SEQUENCE [LARGE SCALE GENOMIC DNA]</scope>
    <source>
        <strain evidence="2 3">AS2.23</strain>
    </source>
</reference>
<dbReference type="EMBL" id="JACHVY010000001">
    <property type="protein sequence ID" value="MBB2899649.1"/>
    <property type="molecule type" value="Genomic_DNA"/>
</dbReference>
<accession>A0A7W4TIN7</accession>
<keyword evidence="1" id="KW-0175">Coiled coil</keyword>
<evidence type="ECO:0008006" key="4">
    <source>
        <dbReference type="Google" id="ProtNLM"/>
    </source>
</evidence>
<dbReference type="Proteomes" id="UP000533269">
    <property type="component" value="Unassembled WGS sequence"/>
</dbReference>
<sequence>MSAAKTTKAILALLKLRKVQQEQIKVDVAAANAVLRNEQRRAARVRHELGEAHLSDETMAAWTAGVARRAALVADLDNTRALVARAEADLGHKQAAWARARRAERSLERIVERHEIAQEQAALLTDQNALDDRTVAEFAAKARRRAQLEGGTP</sequence>
<dbReference type="Gene3D" id="1.10.287.1700">
    <property type="match status" value="1"/>
</dbReference>
<reference evidence="2 3" key="2">
    <citation type="submission" date="2020-08" db="EMBL/GenBank/DDBJ databases">
        <authorList>
            <person name="Partida-Martinez L."/>
            <person name="Huntemann M."/>
            <person name="Clum A."/>
            <person name="Wang J."/>
            <person name="Palaniappan K."/>
            <person name="Ritter S."/>
            <person name="Chen I.-M."/>
            <person name="Stamatis D."/>
            <person name="Reddy T."/>
            <person name="O'Malley R."/>
            <person name="Daum C."/>
            <person name="Shapiro N."/>
            <person name="Ivanova N."/>
            <person name="Kyrpides N."/>
            <person name="Woyke T."/>
        </authorList>
    </citation>
    <scope>NUCLEOTIDE SEQUENCE [LARGE SCALE GENOMIC DNA]</scope>
    <source>
        <strain evidence="2 3">AS2.23</strain>
    </source>
</reference>
<dbReference type="RefSeq" id="WP_183390232.1">
    <property type="nucleotide sequence ID" value="NZ_JACHVY010000001.1"/>
</dbReference>
<evidence type="ECO:0000313" key="2">
    <source>
        <dbReference type="EMBL" id="MBB2899649.1"/>
    </source>
</evidence>
<proteinExistence type="predicted"/>
<evidence type="ECO:0000256" key="1">
    <source>
        <dbReference type="SAM" id="Coils"/>
    </source>
</evidence>
<feature type="coiled-coil region" evidence="1">
    <location>
        <begin position="100"/>
        <end position="127"/>
    </location>
</feature>
<dbReference type="AlphaFoldDB" id="A0A7W4TIN7"/>
<evidence type="ECO:0000313" key="3">
    <source>
        <dbReference type="Proteomes" id="UP000533269"/>
    </source>
</evidence>
<protein>
    <recommendedName>
        <fullName evidence="4">Flagellar FliJ protein</fullName>
    </recommendedName>
</protein>
<dbReference type="InterPro" id="IPR053716">
    <property type="entry name" value="Flag_assembly_chemotaxis_eff"/>
</dbReference>
<organism evidence="2 3">
    <name type="scientific">Kineococcus radiotolerans</name>
    <dbReference type="NCBI Taxonomy" id="131568"/>
    <lineage>
        <taxon>Bacteria</taxon>
        <taxon>Bacillati</taxon>
        <taxon>Actinomycetota</taxon>
        <taxon>Actinomycetes</taxon>
        <taxon>Kineosporiales</taxon>
        <taxon>Kineosporiaceae</taxon>
        <taxon>Kineococcus</taxon>
    </lineage>
</organism>
<name>A0A7W4TIN7_KINRA</name>
<comment type="caution">
    <text evidence="2">The sequence shown here is derived from an EMBL/GenBank/DDBJ whole genome shotgun (WGS) entry which is preliminary data.</text>
</comment>
<gene>
    <name evidence="2" type="ORF">FHR75_000437</name>
</gene>